<dbReference type="InterPro" id="IPR003709">
    <property type="entry name" value="VanY-like_core_dom"/>
</dbReference>
<name>A0A852U0M1_9ACTN</name>
<reference evidence="4 5" key="1">
    <citation type="submission" date="2020-07" db="EMBL/GenBank/DDBJ databases">
        <title>Sequencing the genomes of 1000 actinobacteria strains.</title>
        <authorList>
            <person name="Klenk H.-P."/>
        </authorList>
    </citation>
    <scope>NUCLEOTIDE SEQUENCE [LARGE SCALE GENOMIC DNA]</scope>
    <source>
        <strain evidence="4 5">CXB654</strain>
    </source>
</reference>
<dbReference type="EMBL" id="JACCCC010000001">
    <property type="protein sequence ID" value="NYE48882.1"/>
    <property type="molecule type" value="Genomic_DNA"/>
</dbReference>
<protein>
    <submittedName>
        <fullName evidence="4">Septal ring factor EnvC (AmiA/AmiB activator)</fullName>
    </submittedName>
</protein>
<feature type="compositionally biased region" description="Basic and acidic residues" evidence="2">
    <location>
        <begin position="74"/>
        <end position="83"/>
    </location>
</feature>
<dbReference type="SUPFAM" id="SSF55166">
    <property type="entry name" value="Hedgehog/DD-peptidase"/>
    <property type="match status" value="1"/>
</dbReference>
<feature type="region of interest" description="Disordered" evidence="2">
    <location>
        <begin position="268"/>
        <end position="324"/>
    </location>
</feature>
<proteinExistence type="predicted"/>
<dbReference type="CDD" id="cd14814">
    <property type="entry name" value="Peptidase_M15"/>
    <property type="match status" value="1"/>
</dbReference>
<dbReference type="PANTHER" id="PTHR34385:SF1">
    <property type="entry name" value="PEPTIDOGLYCAN L-ALANYL-D-GLUTAMATE ENDOPEPTIDASE CWLK"/>
    <property type="match status" value="1"/>
</dbReference>
<evidence type="ECO:0000256" key="1">
    <source>
        <dbReference type="SAM" id="Coils"/>
    </source>
</evidence>
<evidence type="ECO:0000259" key="3">
    <source>
        <dbReference type="Pfam" id="PF02557"/>
    </source>
</evidence>
<comment type="caution">
    <text evidence="4">The sequence shown here is derived from an EMBL/GenBank/DDBJ whole genome shotgun (WGS) entry which is preliminary data.</text>
</comment>
<keyword evidence="1" id="KW-0175">Coiled coil</keyword>
<dbReference type="GO" id="GO:0006508">
    <property type="term" value="P:proteolysis"/>
    <property type="evidence" value="ECO:0007669"/>
    <property type="project" value="InterPro"/>
</dbReference>
<organism evidence="4 5">
    <name type="scientific">Spinactinospora alkalitolerans</name>
    <dbReference type="NCBI Taxonomy" id="687207"/>
    <lineage>
        <taxon>Bacteria</taxon>
        <taxon>Bacillati</taxon>
        <taxon>Actinomycetota</taxon>
        <taxon>Actinomycetes</taxon>
        <taxon>Streptosporangiales</taxon>
        <taxon>Nocardiopsidaceae</taxon>
        <taxon>Spinactinospora</taxon>
    </lineage>
</organism>
<feature type="domain" description="D-alanyl-D-alanine carboxypeptidase-like core" evidence="3">
    <location>
        <begin position="348"/>
        <end position="455"/>
    </location>
</feature>
<feature type="coiled-coil region" evidence="1">
    <location>
        <begin position="89"/>
        <end position="144"/>
    </location>
</feature>
<dbReference type="Gene3D" id="3.30.1380.10">
    <property type="match status" value="1"/>
</dbReference>
<evidence type="ECO:0000313" key="4">
    <source>
        <dbReference type="EMBL" id="NYE48882.1"/>
    </source>
</evidence>
<dbReference type="InterPro" id="IPR052179">
    <property type="entry name" value="DD-CPase-like"/>
</dbReference>
<feature type="compositionally biased region" description="Basic and acidic residues" evidence="2">
    <location>
        <begin position="230"/>
        <end position="244"/>
    </location>
</feature>
<feature type="compositionally biased region" description="Basic residues" evidence="2">
    <location>
        <begin position="28"/>
        <end position="42"/>
    </location>
</feature>
<keyword evidence="5" id="KW-1185">Reference proteome</keyword>
<evidence type="ECO:0000313" key="5">
    <source>
        <dbReference type="Proteomes" id="UP000589036"/>
    </source>
</evidence>
<feature type="compositionally biased region" description="Gly residues" evidence="2">
    <location>
        <begin position="290"/>
        <end position="310"/>
    </location>
</feature>
<sequence length="455" mass="49154">MRHSDCASLRPAQGPDRGRGRPEQWSPPRRRRGRHRRRRGRGGARTATALVLGTWLALSITASAGADPTPGTDEIERSRRAEAGHEESIAVLKGRLAEVRARLADLQADADAAILDYREEADRLEKAEQAYEAADRKAGRAAERHEESRRNAAGYAVSAYKGADLSMLSAWVEPGGPQEIMDRSGYVRLLAGHRKDVLDRTDASDIAAETLRDHAESAEEEQQEATGDAAEARERALAAVHEQEEAMESILAEQSEVEAELLAAQDNTAELEREREEALEQAEQAEQAAEGGGSALGRQNDGGGSSGGDGSTRQGSATGGCTGRSTGGFANGQIPWSALCPLPQAGEMLRADAAADFIRLDGAFRERFGRPMCVTDSYRPLSEQVRLFHQMQAGMAARPGTSMHGLGIAVDLCGGVNVHGSTEYRWMMANAPGHGWHNPGWAQNGFEPWHWEYTG</sequence>
<dbReference type="InterPro" id="IPR009045">
    <property type="entry name" value="Zn_M74/Hedgehog-like"/>
</dbReference>
<dbReference type="GO" id="GO:0008233">
    <property type="term" value="F:peptidase activity"/>
    <property type="evidence" value="ECO:0007669"/>
    <property type="project" value="InterPro"/>
</dbReference>
<feature type="region of interest" description="Disordered" evidence="2">
    <location>
        <begin position="212"/>
        <end position="247"/>
    </location>
</feature>
<dbReference type="Pfam" id="PF02557">
    <property type="entry name" value="VanY"/>
    <property type="match status" value="1"/>
</dbReference>
<evidence type="ECO:0000256" key="2">
    <source>
        <dbReference type="SAM" id="MobiDB-lite"/>
    </source>
</evidence>
<dbReference type="AlphaFoldDB" id="A0A852U0M1"/>
<dbReference type="PANTHER" id="PTHR34385">
    <property type="entry name" value="D-ALANYL-D-ALANINE CARBOXYPEPTIDASE"/>
    <property type="match status" value="1"/>
</dbReference>
<feature type="region of interest" description="Disordered" evidence="2">
    <location>
        <begin position="1"/>
        <end position="45"/>
    </location>
</feature>
<gene>
    <name evidence="4" type="ORF">HDA32_004002</name>
</gene>
<dbReference type="Proteomes" id="UP000589036">
    <property type="component" value="Unassembled WGS sequence"/>
</dbReference>
<dbReference type="RefSeq" id="WP_312863251.1">
    <property type="nucleotide sequence ID" value="NZ_BAAAYY010000031.1"/>
</dbReference>
<feature type="region of interest" description="Disordered" evidence="2">
    <location>
        <begin position="63"/>
        <end position="83"/>
    </location>
</feature>
<accession>A0A852U0M1</accession>